<dbReference type="KEGG" id="dpp:DICPUDRAFT_83393"/>
<dbReference type="CDD" id="cd19756">
    <property type="entry name" value="Bbox2"/>
    <property type="match status" value="1"/>
</dbReference>
<dbReference type="GO" id="GO:0008270">
    <property type="term" value="F:zinc ion binding"/>
    <property type="evidence" value="ECO:0007669"/>
    <property type="project" value="UniProtKB-KW"/>
</dbReference>
<feature type="domain" description="B box-type" evidence="3">
    <location>
        <begin position="7"/>
        <end position="48"/>
    </location>
</feature>
<dbReference type="PROSITE" id="PS50119">
    <property type="entry name" value="ZF_BBOX"/>
    <property type="match status" value="1"/>
</dbReference>
<dbReference type="AlphaFoldDB" id="F0ZZE4"/>
<dbReference type="VEuPathDB" id="AmoebaDB:DICPUDRAFT_83393"/>
<accession>F0ZZE4</accession>
<dbReference type="SUPFAM" id="SSF57845">
    <property type="entry name" value="B-box zinc-binding domain"/>
    <property type="match status" value="1"/>
</dbReference>
<keyword evidence="1" id="KW-0479">Metal-binding</keyword>
<gene>
    <name evidence="4" type="ORF">DICPUDRAFT_83393</name>
</gene>
<dbReference type="InterPro" id="IPR000315">
    <property type="entry name" value="Znf_B-box"/>
</dbReference>
<sequence length="162" mass="19067">MNGDILNFIKKCSTHDSDFVLLCVVCLTPICLYCIVSGEHLNHKMDHFTKENIYNIKSSKKCYSHTKTNYEQQKPKIRENFKELHDRLDSLKNSKLLELEKDQSFSQIFKKYYDYLNVFKDLCPELLELQKKDSVFYNINSINNNSNNNCGNKTICEIADYL</sequence>
<evidence type="ECO:0000313" key="4">
    <source>
        <dbReference type="EMBL" id="EGC30693.1"/>
    </source>
</evidence>
<dbReference type="EMBL" id="GL871308">
    <property type="protein sequence ID" value="EGC30693.1"/>
    <property type="molecule type" value="Genomic_DNA"/>
</dbReference>
<keyword evidence="1" id="KW-0862">Zinc</keyword>
<feature type="transmembrane region" description="Helical" evidence="2">
    <location>
        <begin position="19"/>
        <end position="36"/>
    </location>
</feature>
<organism evidence="4 5">
    <name type="scientific">Dictyostelium purpureum</name>
    <name type="common">Slime mold</name>
    <dbReference type="NCBI Taxonomy" id="5786"/>
    <lineage>
        <taxon>Eukaryota</taxon>
        <taxon>Amoebozoa</taxon>
        <taxon>Evosea</taxon>
        <taxon>Eumycetozoa</taxon>
        <taxon>Dictyostelia</taxon>
        <taxon>Dictyosteliales</taxon>
        <taxon>Dictyosteliaceae</taxon>
        <taxon>Dictyostelium</taxon>
    </lineage>
</organism>
<keyword evidence="2" id="KW-0812">Transmembrane</keyword>
<dbReference type="Proteomes" id="UP000001064">
    <property type="component" value="Unassembled WGS sequence"/>
</dbReference>
<evidence type="ECO:0000313" key="5">
    <source>
        <dbReference type="Proteomes" id="UP000001064"/>
    </source>
</evidence>
<dbReference type="Gene3D" id="3.30.160.60">
    <property type="entry name" value="Classic Zinc Finger"/>
    <property type="match status" value="1"/>
</dbReference>
<keyword evidence="5" id="KW-1185">Reference proteome</keyword>
<keyword evidence="2" id="KW-1133">Transmembrane helix</keyword>
<evidence type="ECO:0000256" key="1">
    <source>
        <dbReference type="PROSITE-ProRule" id="PRU00024"/>
    </source>
</evidence>
<proteinExistence type="predicted"/>
<reference evidence="5" key="1">
    <citation type="journal article" date="2011" name="Genome Biol.">
        <title>Comparative genomics of the social amoebae Dictyostelium discoideum and Dictyostelium purpureum.</title>
        <authorList>
            <consortium name="US DOE Joint Genome Institute (JGI-PGF)"/>
            <person name="Sucgang R."/>
            <person name="Kuo A."/>
            <person name="Tian X."/>
            <person name="Salerno W."/>
            <person name="Parikh A."/>
            <person name="Feasley C.L."/>
            <person name="Dalin E."/>
            <person name="Tu H."/>
            <person name="Huang E."/>
            <person name="Barry K."/>
            <person name="Lindquist E."/>
            <person name="Shapiro H."/>
            <person name="Bruce D."/>
            <person name="Schmutz J."/>
            <person name="Salamov A."/>
            <person name="Fey P."/>
            <person name="Gaudet P."/>
            <person name="Anjard C."/>
            <person name="Babu M.M."/>
            <person name="Basu S."/>
            <person name="Bushmanova Y."/>
            <person name="van der Wel H."/>
            <person name="Katoh-Kurasawa M."/>
            <person name="Dinh C."/>
            <person name="Coutinho P.M."/>
            <person name="Saito T."/>
            <person name="Elias M."/>
            <person name="Schaap P."/>
            <person name="Kay R.R."/>
            <person name="Henrissat B."/>
            <person name="Eichinger L."/>
            <person name="Rivero F."/>
            <person name="Putnam N.H."/>
            <person name="West C.M."/>
            <person name="Loomis W.F."/>
            <person name="Chisholm R.L."/>
            <person name="Shaulsky G."/>
            <person name="Strassmann J.E."/>
            <person name="Queller D.C."/>
            <person name="Kuspa A."/>
            <person name="Grigoriev I.V."/>
        </authorList>
    </citation>
    <scope>NUCLEOTIDE SEQUENCE [LARGE SCALE GENOMIC DNA]</scope>
    <source>
        <strain evidence="5">QSDP1</strain>
    </source>
</reference>
<dbReference type="Pfam" id="PF00643">
    <property type="entry name" value="zf-B_box"/>
    <property type="match status" value="1"/>
</dbReference>
<evidence type="ECO:0000259" key="3">
    <source>
        <dbReference type="PROSITE" id="PS50119"/>
    </source>
</evidence>
<dbReference type="InterPro" id="IPR040328">
    <property type="entry name" value="DDB_G0279899-like"/>
</dbReference>
<keyword evidence="1" id="KW-0863">Zinc-finger</keyword>
<dbReference type="InParanoid" id="F0ZZE4"/>
<dbReference type="PANTHER" id="PTHR31768:SF3">
    <property type="entry name" value="B BOX-TYPE DOMAIN-CONTAINING PROTEIN-RELATED"/>
    <property type="match status" value="1"/>
</dbReference>
<dbReference type="RefSeq" id="XP_003292791.1">
    <property type="nucleotide sequence ID" value="XM_003292743.1"/>
</dbReference>
<keyword evidence="2" id="KW-0472">Membrane</keyword>
<evidence type="ECO:0000256" key="2">
    <source>
        <dbReference type="SAM" id="Phobius"/>
    </source>
</evidence>
<dbReference type="PANTHER" id="PTHR31768">
    <property type="entry name" value="B BOX-TYPE DOMAIN-CONTAINING PROTEIN"/>
    <property type="match status" value="1"/>
</dbReference>
<protein>
    <recommendedName>
        <fullName evidence="3">B box-type domain-containing protein</fullName>
    </recommendedName>
</protein>
<dbReference type="GeneID" id="10508895"/>
<name>F0ZZE4_DICPU</name>